<keyword evidence="2" id="KW-1185">Reference proteome</keyword>
<dbReference type="CDD" id="cd10441">
    <property type="entry name" value="GIY-YIG_COG1833"/>
    <property type="match status" value="1"/>
</dbReference>
<proteinExistence type="predicted"/>
<protein>
    <submittedName>
        <fullName evidence="1">DUF123 domain-containing protein</fullName>
    </submittedName>
</protein>
<dbReference type="AlphaFoldDB" id="A0A6A9QEA0"/>
<dbReference type="Pfam" id="PF01986">
    <property type="entry name" value="DUF123"/>
    <property type="match status" value="1"/>
</dbReference>
<dbReference type="OrthoDB" id="17296at2157"/>
<accession>A0A6A9QEA0</accession>
<dbReference type="PANTHER" id="PTHR37460">
    <property type="entry name" value="ENDONUCLEASE III"/>
    <property type="match status" value="1"/>
</dbReference>
<dbReference type="PANTHER" id="PTHR37460:SF1">
    <property type="entry name" value="ENDONUCLEASE III"/>
    <property type="match status" value="1"/>
</dbReference>
<reference evidence="1 2" key="1">
    <citation type="submission" date="2019-10" db="EMBL/GenBank/DDBJ databases">
        <title>Genome Sequences from Six Type Strain Members of the Archaeal Family Sulfolobaceae: Acidianus ambivalens, Acidianus infernus, Metallosphaera prunae, Stygiolobus azoricus, Sulfolobus metallicus, and Sulfurisphaera ohwakuensis.</title>
        <authorList>
            <person name="Counts J.A."/>
            <person name="Kelly R.M."/>
        </authorList>
    </citation>
    <scope>NUCLEOTIDE SEQUENCE [LARGE SCALE GENOMIC DNA]</scope>
    <source>
        <strain evidence="1 2">DSM 3191</strain>
    </source>
</reference>
<dbReference type="Proteomes" id="UP000440125">
    <property type="component" value="Unassembled WGS sequence"/>
</dbReference>
<evidence type="ECO:0000313" key="1">
    <source>
        <dbReference type="EMBL" id="MUM65602.1"/>
    </source>
</evidence>
<sequence length="126" mass="14539">MIRYKGYVAFFYCDKDVNIIVNRKNEFELKKGYYAYVGSCGLHCDKRISRHISGEEKMKKHWHVDYISSICIPLGVIVLPLSEKEIVSRLSSLPGIKGFGNTDDKTSLTHLFRSSIEEVMERIFLS</sequence>
<comment type="caution">
    <text evidence="1">The sequence shown here is derived from an EMBL/GenBank/DDBJ whole genome shotgun (WGS) entry which is preliminary data.</text>
</comment>
<gene>
    <name evidence="1" type="ORF">D1867_10180</name>
</gene>
<organism evidence="1 2">
    <name type="scientific">Acidianus infernus</name>
    <dbReference type="NCBI Taxonomy" id="12915"/>
    <lineage>
        <taxon>Archaea</taxon>
        <taxon>Thermoproteota</taxon>
        <taxon>Thermoprotei</taxon>
        <taxon>Sulfolobales</taxon>
        <taxon>Sulfolobaceae</taxon>
        <taxon>Acidianus</taxon>
    </lineage>
</organism>
<dbReference type="EMBL" id="WFIY01000004">
    <property type="protein sequence ID" value="MUM65602.1"/>
    <property type="molecule type" value="Genomic_DNA"/>
</dbReference>
<evidence type="ECO:0000313" key="2">
    <source>
        <dbReference type="Proteomes" id="UP000440125"/>
    </source>
</evidence>
<name>A0A6A9QEA0_ACIIN</name>
<dbReference type="RefSeq" id="WP_155864036.1">
    <property type="nucleotide sequence ID" value="NZ_WFIY01000004.1"/>
</dbReference>
<dbReference type="InterPro" id="IPR002837">
    <property type="entry name" value="DUF123"/>
</dbReference>